<evidence type="ECO:0000313" key="2">
    <source>
        <dbReference type="EMBL" id="PTU32990.1"/>
    </source>
</evidence>
<evidence type="ECO:0000256" key="1">
    <source>
        <dbReference type="SAM" id="MobiDB-lite"/>
    </source>
</evidence>
<gene>
    <name evidence="2" type="ORF">CJD38_02430</name>
</gene>
<dbReference type="Proteomes" id="UP000244248">
    <property type="component" value="Unassembled WGS sequence"/>
</dbReference>
<sequence length="69" mass="7341">MKQPPWKRPNPAGKTKSKLSPAQVEAARERAAAAGRRYPNLVDNMWAAKQDAASLTGNAGGKSDPSPLK</sequence>
<accession>A0A2T5MK95</accession>
<dbReference type="AlphaFoldDB" id="A0A2T5MK95"/>
<proteinExistence type="predicted"/>
<feature type="region of interest" description="Disordered" evidence="1">
    <location>
        <begin position="1"/>
        <end position="31"/>
    </location>
</feature>
<reference evidence="2 3" key="1">
    <citation type="submission" date="2018-04" db="EMBL/GenBank/DDBJ databases">
        <title>Novel species isolated from glacier.</title>
        <authorList>
            <person name="Liu Q."/>
            <person name="Xin Y.-H."/>
        </authorList>
    </citation>
    <scope>NUCLEOTIDE SEQUENCE [LARGE SCALE GENOMIC DNA]</scope>
    <source>
        <strain evidence="2 3">GT1R17</strain>
    </source>
</reference>
<keyword evidence="3" id="KW-1185">Reference proteome</keyword>
<evidence type="ECO:0000313" key="3">
    <source>
        <dbReference type="Proteomes" id="UP000244248"/>
    </source>
</evidence>
<comment type="caution">
    <text evidence="2">The sequence shown here is derived from an EMBL/GenBank/DDBJ whole genome shotgun (WGS) entry which is preliminary data.</text>
</comment>
<dbReference type="OrthoDB" id="200178at2"/>
<organism evidence="2 3">
    <name type="scientific">Stenotrophobium rhamnosiphilum</name>
    <dbReference type="NCBI Taxonomy" id="2029166"/>
    <lineage>
        <taxon>Bacteria</taxon>
        <taxon>Pseudomonadati</taxon>
        <taxon>Pseudomonadota</taxon>
        <taxon>Gammaproteobacteria</taxon>
        <taxon>Nevskiales</taxon>
        <taxon>Nevskiaceae</taxon>
        <taxon>Stenotrophobium</taxon>
    </lineage>
</organism>
<protein>
    <submittedName>
        <fullName evidence="2">Uncharacterized protein</fullName>
    </submittedName>
</protein>
<name>A0A2T5MK95_9GAMM</name>
<dbReference type="RefSeq" id="WP_107938697.1">
    <property type="nucleotide sequence ID" value="NZ_QANS01000001.1"/>
</dbReference>
<dbReference type="EMBL" id="QANS01000001">
    <property type="protein sequence ID" value="PTU32990.1"/>
    <property type="molecule type" value="Genomic_DNA"/>
</dbReference>